<evidence type="ECO:0000313" key="2">
    <source>
        <dbReference type="Proteomes" id="UP000247569"/>
    </source>
</evidence>
<protein>
    <recommendedName>
        <fullName evidence="3">Pyridoxamine 5'-phosphate oxidase</fullName>
    </recommendedName>
</protein>
<evidence type="ECO:0000313" key="1">
    <source>
        <dbReference type="EMBL" id="PXX54098.1"/>
    </source>
</evidence>
<dbReference type="Proteomes" id="UP000247569">
    <property type="component" value="Unassembled WGS sequence"/>
</dbReference>
<gene>
    <name evidence="1" type="ORF">DFR70_12579</name>
</gene>
<comment type="caution">
    <text evidence="1">The sequence shown here is derived from an EMBL/GenBank/DDBJ whole genome shotgun (WGS) entry which is preliminary data.</text>
</comment>
<evidence type="ECO:0008006" key="3">
    <source>
        <dbReference type="Google" id="ProtNLM"/>
    </source>
</evidence>
<reference evidence="1 2" key="1">
    <citation type="submission" date="2018-05" db="EMBL/GenBank/DDBJ databases">
        <title>Genomic Encyclopedia of Type Strains, Phase IV (KMG-IV): sequencing the most valuable type-strain genomes for metagenomic binning, comparative biology and taxonomic classification.</title>
        <authorList>
            <person name="Goeker M."/>
        </authorList>
    </citation>
    <scope>NUCLEOTIDE SEQUENCE [LARGE SCALE GENOMIC DNA]</scope>
    <source>
        <strain evidence="1 2">DSM 44704</strain>
    </source>
</reference>
<dbReference type="OrthoDB" id="4542393at2"/>
<sequence>MTTADTSSTDIRDKLAGILTRTSIDLATSKDGVNWCSNAFFTALDDDPFRLTIVLEDGGRTLDCLKANPNVGVKVVPGGLLDPFAQGSATVTIRDTDADRKETFDALLRKEPQIEPFLATPIQALIVNVDWWRVTHVQGGWLPGRVLRRPGA</sequence>
<name>A0A318JT75_9NOCA</name>
<proteinExistence type="predicted"/>
<dbReference type="EMBL" id="QJKF01000025">
    <property type="protein sequence ID" value="PXX54098.1"/>
    <property type="molecule type" value="Genomic_DNA"/>
</dbReference>
<dbReference type="AlphaFoldDB" id="A0A318JT75"/>
<dbReference type="SUPFAM" id="SSF50475">
    <property type="entry name" value="FMN-binding split barrel"/>
    <property type="match status" value="1"/>
</dbReference>
<keyword evidence="2" id="KW-1185">Reference proteome</keyword>
<dbReference type="RefSeq" id="WP_051186853.1">
    <property type="nucleotide sequence ID" value="NZ_QJKF01000025.1"/>
</dbReference>
<organism evidence="1 2">
    <name type="scientific">Nocardia tenerifensis</name>
    <dbReference type="NCBI Taxonomy" id="228006"/>
    <lineage>
        <taxon>Bacteria</taxon>
        <taxon>Bacillati</taxon>
        <taxon>Actinomycetota</taxon>
        <taxon>Actinomycetes</taxon>
        <taxon>Mycobacteriales</taxon>
        <taxon>Nocardiaceae</taxon>
        <taxon>Nocardia</taxon>
    </lineage>
</organism>
<accession>A0A318JT75</accession>